<dbReference type="AlphaFoldDB" id="A0A6P2NCK1"/>
<protein>
    <submittedName>
        <fullName evidence="1">Uncharacterized protein</fullName>
    </submittedName>
</protein>
<proteinExistence type="predicted"/>
<accession>A0A6P2NCK1</accession>
<gene>
    <name evidence="1" type="ORF">BLA13014_04280</name>
</gene>
<dbReference type="Proteomes" id="UP000494261">
    <property type="component" value="Unassembled WGS sequence"/>
</dbReference>
<evidence type="ECO:0000313" key="2">
    <source>
        <dbReference type="Proteomes" id="UP000494261"/>
    </source>
</evidence>
<organism evidence="1 2">
    <name type="scientific">Burkholderia aenigmatica</name>
    <dbReference type="NCBI Taxonomy" id="2015348"/>
    <lineage>
        <taxon>Bacteria</taxon>
        <taxon>Pseudomonadati</taxon>
        <taxon>Pseudomonadota</taxon>
        <taxon>Betaproteobacteria</taxon>
        <taxon>Burkholderiales</taxon>
        <taxon>Burkholderiaceae</taxon>
        <taxon>Burkholderia</taxon>
        <taxon>Burkholderia cepacia complex</taxon>
    </lineage>
</organism>
<name>A0A6P2NCK1_9BURK</name>
<evidence type="ECO:0000313" key="1">
    <source>
        <dbReference type="EMBL" id="VWB92067.1"/>
    </source>
</evidence>
<dbReference type="EMBL" id="CABVQC010000030">
    <property type="protein sequence ID" value="VWB92067.1"/>
    <property type="molecule type" value="Genomic_DNA"/>
</dbReference>
<sequence>MSTTAEINLKKDAASAETDRVKAKAEQVLWVSFY</sequence>
<reference evidence="1 2" key="1">
    <citation type="submission" date="2019-09" db="EMBL/GenBank/DDBJ databases">
        <authorList>
            <person name="Depoorter E."/>
        </authorList>
    </citation>
    <scope>NUCLEOTIDE SEQUENCE [LARGE SCALE GENOMIC DNA]</scope>
    <source>
        <strain evidence="1">LMG 13014</strain>
    </source>
</reference>